<feature type="compositionally biased region" description="Low complexity" evidence="1">
    <location>
        <begin position="267"/>
        <end position="278"/>
    </location>
</feature>
<dbReference type="AlphaFoldDB" id="A0A7S2KEP9"/>
<feature type="compositionally biased region" description="Basic and acidic residues" evidence="1">
    <location>
        <begin position="279"/>
        <end position="305"/>
    </location>
</feature>
<name>A0A7S2KEP9_9STRA</name>
<feature type="region of interest" description="Disordered" evidence="1">
    <location>
        <begin position="145"/>
        <end position="188"/>
    </location>
</feature>
<gene>
    <name evidence="2" type="ORF">SMAR0320_LOCUS1330</name>
</gene>
<evidence type="ECO:0000256" key="1">
    <source>
        <dbReference type="SAM" id="MobiDB-lite"/>
    </source>
</evidence>
<evidence type="ECO:0000313" key="2">
    <source>
        <dbReference type="EMBL" id="CAD9573337.1"/>
    </source>
</evidence>
<organism evidence="2">
    <name type="scientific">Skeletonema marinoi</name>
    <dbReference type="NCBI Taxonomy" id="267567"/>
    <lineage>
        <taxon>Eukaryota</taxon>
        <taxon>Sar</taxon>
        <taxon>Stramenopiles</taxon>
        <taxon>Ochrophyta</taxon>
        <taxon>Bacillariophyta</taxon>
        <taxon>Coscinodiscophyceae</taxon>
        <taxon>Thalassiosirophycidae</taxon>
        <taxon>Thalassiosirales</taxon>
        <taxon>Skeletonemataceae</taxon>
        <taxon>Skeletonema</taxon>
        <taxon>Skeletonema marinoi-dohrnii complex</taxon>
    </lineage>
</organism>
<feature type="region of interest" description="Disordered" evidence="1">
    <location>
        <begin position="202"/>
        <end position="238"/>
    </location>
</feature>
<proteinExistence type="predicted"/>
<dbReference type="EMBL" id="HBGZ01001880">
    <property type="protein sequence ID" value="CAD9573337.1"/>
    <property type="molecule type" value="Transcribed_RNA"/>
</dbReference>
<feature type="compositionally biased region" description="Low complexity" evidence="1">
    <location>
        <begin position="157"/>
        <end position="170"/>
    </location>
</feature>
<feature type="region of interest" description="Disordered" evidence="1">
    <location>
        <begin position="267"/>
        <end position="305"/>
    </location>
</feature>
<reference evidence="2" key="1">
    <citation type="submission" date="2021-01" db="EMBL/GenBank/DDBJ databases">
        <authorList>
            <person name="Corre E."/>
            <person name="Pelletier E."/>
            <person name="Niang G."/>
            <person name="Scheremetjew M."/>
            <person name="Finn R."/>
            <person name="Kale V."/>
            <person name="Holt S."/>
            <person name="Cochrane G."/>
            <person name="Meng A."/>
            <person name="Brown T."/>
            <person name="Cohen L."/>
        </authorList>
    </citation>
    <scope>NUCLEOTIDE SEQUENCE</scope>
    <source>
        <strain evidence="2">SM1012Den-03</strain>
    </source>
</reference>
<accession>A0A7S2KEP9</accession>
<protein>
    <submittedName>
        <fullName evidence="2">Uncharacterized protein</fullName>
    </submittedName>
</protein>
<sequence>MPRRSYLASPTQLRQSYYKLLSKGFQSMVKGESGALGCMSAIAESLLLRGDEVDAKQLYAEALQELYDEADYYSNLFRLDVTALGNDLAAQLQALVNTRGIYLEVFEFDDYRGGAKIPKPETFESRELGPVAVVSIMRDGDEYFALEPFPEDDPEESPVSSPLSGSSVPPLNTDDDEEKQPSSVEKIKSWIWPSTEKSKSARSSAFEADASTPAISTPGSVRTPPRKGQLDKSSSKKNLAGVFGDDISTAQTVQTGSGARKRLLFSKSNSNSAAARKSSAAEEKKKIEAPRRSGRINRNDYTKFK</sequence>